<comment type="caution">
    <text evidence="8">The sequence shown here is derived from an EMBL/GenBank/DDBJ whole genome shotgun (WGS) entry which is preliminary data.</text>
</comment>
<dbReference type="EC" id="4.2.2.29" evidence="7"/>
<comment type="similarity">
    <text evidence="7">Belongs to the transglycosylase MltG family.</text>
</comment>
<comment type="catalytic activity">
    <reaction evidence="7">
        <text>a peptidoglycan chain = a peptidoglycan chain with N-acetyl-1,6-anhydromuramyl-[peptide] at the reducing end + a peptidoglycan chain with N-acetylglucosamine at the non-reducing end.</text>
        <dbReference type="EC" id="4.2.2.29"/>
    </reaction>
</comment>
<keyword evidence="4 7" id="KW-0472">Membrane</keyword>
<dbReference type="eggNOG" id="COG1559">
    <property type="taxonomic scope" value="Bacteria"/>
</dbReference>
<sequence>MKEKKTKKPSKKSGRKMSVLSKIALFLVCFAVLSTAACVSVVRYLITPVDPGSVVTQNFVTIPSGMSVRAIGAKLEEERLIRSADLFYLIVRFPRILLRRNSAVVIKHGVFDITPSMSLLEIITALADDKQAYIKTSIPEGLTTSKIARILDESKVCPFGEFMESAKSRKTLEKIASFGVEAASCEGFLFPDTYFFYPSMSADEVISIMVENFFANIKKAGFDSISYDKLILASIVEREYRVDDEAPLIASVFSNRIETGVGLYSCATIEYIITEIQGKPHPDVITYDDLKINSPYNTYRWKSLPPTPISNPGMVAIKAAMNPPKTDYFYFTLTDSAAGSHTFSTSFKSHIKAGMEFKTKKAN</sequence>
<dbReference type="InterPro" id="IPR003770">
    <property type="entry name" value="MLTG-like"/>
</dbReference>
<evidence type="ECO:0000313" key="9">
    <source>
        <dbReference type="Proteomes" id="UP000003571"/>
    </source>
</evidence>
<dbReference type="GO" id="GO:0005886">
    <property type="term" value="C:plasma membrane"/>
    <property type="evidence" value="ECO:0007669"/>
    <property type="project" value="UniProtKB-UniRule"/>
</dbReference>
<dbReference type="Pfam" id="PF02618">
    <property type="entry name" value="YceG"/>
    <property type="match status" value="1"/>
</dbReference>
<keyword evidence="1 7" id="KW-1003">Cell membrane</keyword>
<name>H7EM72_9SPIR</name>
<evidence type="ECO:0000256" key="1">
    <source>
        <dbReference type="ARBA" id="ARBA00022475"/>
    </source>
</evidence>
<comment type="function">
    <text evidence="7">Functions as a peptidoglycan terminase that cleaves nascent peptidoglycan strands endolytically to terminate their elongation.</text>
</comment>
<dbReference type="GO" id="GO:0071555">
    <property type="term" value="P:cell wall organization"/>
    <property type="evidence" value="ECO:0007669"/>
    <property type="project" value="UniProtKB-KW"/>
</dbReference>
<dbReference type="CDD" id="cd08010">
    <property type="entry name" value="MltG_like"/>
    <property type="match status" value="1"/>
</dbReference>
<keyword evidence="2 7" id="KW-0812">Transmembrane</keyword>
<accession>H7EM72</accession>
<dbReference type="GO" id="GO:0009252">
    <property type="term" value="P:peptidoglycan biosynthetic process"/>
    <property type="evidence" value="ECO:0007669"/>
    <property type="project" value="UniProtKB-UniRule"/>
</dbReference>
<evidence type="ECO:0000256" key="5">
    <source>
        <dbReference type="ARBA" id="ARBA00023239"/>
    </source>
</evidence>
<gene>
    <name evidence="7" type="primary">mltG</name>
    <name evidence="8" type="ORF">TresaDRAFT_0294</name>
</gene>
<dbReference type="GO" id="GO:0008932">
    <property type="term" value="F:lytic endotransglycosylase activity"/>
    <property type="evidence" value="ECO:0007669"/>
    <property type="project" value="UniProtKB-UniRule"/>
</dbReference>
<dbReference type="HAMAP" id="MF_02065">
    <property type="entry name" value="MltG"/>
    <property type="match status" value="1"/>
</dbReference>
<dbReference type="RefSeq" id="WP_002705317.1">
    <property type="nucleotide sequence ID" value="NZ_AGRW01000051.1"/>
</dbReference>
<dbReference type="AlphaFoldDB" id="H7EM72"/>
<feature type="site" description="Important for catalytic activity" evidence="7">
    <location>
        <position position="239"/>
    </location>
</feature>
<keyword evidence="6 7" id="KW-0961">Cell wall biogenesis/degradation</keyword>
<dbReference type="NCBIfam" id="TIGR00247">
    <property type="entry name" value="endolytic transglycosylase MltG"/>
    <property type="match status" value="1"/>
</dbReference>
<organism evidence="8 9">
    <name type="scientific">Treponema saccharophilum DSM 2985</name>
    <dbReference type="NCBI Taxonomy" id="907348"/>
    <lineage>
        <taxon>Bacteria</taxon>
        <taxon>Pseudomonadati</taxon>
        <taxon>Spirochaetota</taxon>
        <taxon>Spirochaetia</taxon>
        <taxon>Spirochaetales</taxon>
        <taxon>Treponemataceae</taxon>
        <taxon>Treponema</taxon>
    </lineage>
</organism>
<evidence type="ECO:0000256" key="4">
    <source>
        <dbReference type="ARBA" id="ARBA00023136"/>
    </source>
</evidence>
<evidence type="ECO:0000313" key="8">
    <source>
        <dbReference type="EMBL" id="EIC01157.1"/>
    </source>
</evidence>
<dbReference type="EMBL" id="AGRW01000051">
    <property type="protein sequence ID" value="EIC01157.1"/>
    <property type="molecule type" value="Genomic_DNA"/>
</dbReference>
<proteinExistence type="inferred from homology"/>
<dbReference type="OrthoDB" id="9814591at2"/>
<evidence type="ECO:0000256" key="3">
    <source>
        <dbReference type="ARBA" id="ARBA00022989"/>
    </source>
</evidence>
<dbReference type="Gene3D" id="3.30.1490.480">
    <property type="entry name" value="Endolytic murein transglycosylase"/>
    <property type="match status" value="2"/>
</dbReference>
<dbReference type="PANTHER" id="PTHR30518:SF2">
    <property type="entry name" value="ENDOLYTIC MUREIN TRANSGLYCOSYLASE"/>
    <property type="match status" value="1"/>
</dbReference>
<keyword evidence="3 7" id="KW-1133">Transmembrane helix</keyword>
<evidence type="ECO:0000256" key="6">
    <source>
        <dbReference type="ARBA" id="ARBA00023316"/>
    </source>
</evidence>
<dbReference type="PATRIC" id="fig|907348.3.peg.2049"/>
<protein>
    <recommendedName>
        <fullName evidence="7">Endolytic murein transglycosylase</fullName>
        <ecNumber evidence="7">4.2.2.29</ecNumber>
    </recommendedName>
    <alternativeName>
        <fullName evidence="7">Peptidoglycan lytic transglycosylase</fullName>
    </alternativeName>
    <alternativeName>
        <fullName evidence="7">Peptidoglycan polymerization terminase</fullName>
    </alternativeName>
</protein>
<keyword evidence="9" id="KW-1185">Reference proteome</keyword>
<dbReference type="STRING" id="907348.TresaDRAFT_0294"/>
<reference evidence="8 9" key="1">
    <citation type="submission" date="2011-09" db="EMBL/GenBank/DDBJ databases">
        <title>The draft genome of Treponema saccharophilum DSM 2985.</title>
        <authorList>
            <consortium name="US DOE Joint Genome Institute (JGI-PGF)"/>
            <person name="Lucas S."/>
            <person name="Copeland A."/>
            <person name="Lapidus A."/>
            <person name="Glavina del Rio T."/>
            <person name="Dalin E."/>
            <person name="Tice H."/>
            <person name="Bruce D."/>
            <person name="Goodwin L."/>
            <person name="Pitluck S."/>
            <person name="Peters L."/>
            <person name="Kyrpides N."/>
            <person name="Mavromatis K."/>
            <person name="Ivanova N."/>
            <person name="Markowitz V."/>
            <person name="Cheng J.-F."/>
            <person name="Hugenholtz P."/>
            <person name="Woyke T."/>
            <person name="Wu D."/>
            <person name="Gronow S."/>
            <person name="Wellnitz S."/>
            <person name="Brambilla E."/>
            <person name="Klenk H.-P."/>
            <person name="Eisen J.A."/>
        </authorList>
    </citation>
    <scope>NUCLEOTIDE SEQUENCE [LARGE SCALE GENOMIC DNA]</scope>
    <source>
        <strain evidence="8 9">DSM 2985</strain>
    </source>
</reference>
<evidence type="ECO:0000256" key="7">
    <source>
        <dbReference type="HAMAP-Rule" id="MF_02065"/>
    </source>
</evidence>
<dbReference type="Proteomes" id="UP000003571">
    <property type="component" value="Unassembled WGS sequence"/>
</dbReference>
<dbReference type="PANTHER" id="PTHR30518">
    <property type="entry name" value="ENDOLYTIC MUREIN TRANSGLYCOSYLASE"/>
    <property type="match status" value="1"/>
</dbReference>
<evidence type="ECO:0000256" key="2">
    <source>
        <dbReference type="ARBA" id="ARBA00022692"/>
    </source>
</evidence>
<keyword evidence="5 7" id="KW-0456">Lyase</keyword>